<comment type="caution">
    <text evidence="1">The sequence shown here is derived from an EMBL/GenBank/DDBJ whole genome shotgun (WGS) entry which is preliminary data.</text>
</comment>
<dbReference type="AlphaFoldDB" id="A0A8S0XZT4"/>
<name>A0A8S0XZT4_CYCAE</name>
<proteinExistence type="predicted"/>
<evidence type="ECO:0000313" key="2">
    <source>
        <dbReference type="Proteomes" id="UP000467700"/>
    </source>
</evidence>
<dbReference type="EMBL" id="CACVBS010000084">
    <property type="protein sequence ID" value="CAA7270061.1"/>
    <property type="molecule type" value="Genomic_DNA"/>
</dbReference>
<dbReference type="OrthoDB" id="5987198at2759"/>
<gene>
    <name evidence="1" type="ORF">AAE3_LOCUS12296</name>
</gene>
<protein>
    <recommendedName>
        <fullName evidence="3">Protein kinase domain-containing protein</fullName>
    </recommendedName>
</protein>
<organism evidence="1 2">
    <name type="scientific">Cyclocybe aegerita</name>
    <name type="common">Black poplar mushroom</name>
    <name type="synonym">Agrocybe aegerita</name>
    <dbReference type="NCBI Taxonomy" id="1973307"/>
    <lineage>
        <taxon>Eukaryota</taxon>
        <taxon>Fungi</taxon>
        <taxon>Dikarya</taxon>
        <taxon>Basidiomycota</taxon>
        <taxon>Agaricomycotina</taxon>
        <taxon>Agaricomycetes</taxon>
        <taxon>Agaricomycetidae</taxon>
        <taxon>Agaricales</taxon>
        <taxon>Agaricineae</taxon>
        <taxon>Bolbitiaceae</taxon>
        <taxon>Cyclocybe</taxon>
    </lineage>
</organism>
<dbReference type="Proteomes" id="UP000467700">
    <property type="component" value="Unassembled WGS sequence"/>
</dbReference>
<evidence type="ECO:0008006" key="3">
    <source>
        <dbReference type="Google" id="ProtNLM"/>
    </source>
</evidence>
<evidence type="ECO:0000313" key="1">
    <source>
        <dbReference type="EMBL" id="CAA7270061.1"/>
    </source>
</evidence>
<sequence>MNYFFIDFGLSERVPDGDLDPCLDVYQFGGVIETVCQTYEGLDMFGPLVSATRTPDFMQWPTATEVYQIFEDLRSQEDWNKRIWHDSFLVRSGRIRGSPKHRRRNFLRFHCTAVRLMGSSSSKPDPFPPNRGYKLRPRYHPDWKPSWTGPLKFNVRPRNHEDYSHIKELAAIDAIRLSDNTRVVLKYVSTASDEIPIFRYLTSEPLRSDTRNKTVPLFDVVILPWTDESALLVMPMLMQFDRLPFRFLSEVCEALEQFLQHPRTCIHARTQNRS</sequence>
<keyword evidence="2" id="KW-1185">Reference proteome</keyword>
<accession>A0A8S0XZT4</accession>
<reference evidence="1 2" key="1">
    <citation type="submission" date="2020-01" db="EMBL/GenBank/DDBJ databases">
        <authorList>
            <person name="Gupta K D."/>
        </authorList>
    </citation>
    <scope>NUCLEOTIDE SEQUENCE [LARGE SCALE GENOMIC DNA]</scope>
</reference>